<dbReference type="SUPFAM" id="SSF52402">
    <property type="entry name" value="Adenine nucleotide alpha hydrolases-like"/>
    <property type="match status" value="1"/>
</dbReference>
<comment type="similarity">
    <text evidence="8">Belongs to the tRNA(Ile)-lysidine synthase family.</text>
</comment>
<dbReference type="Pfam" id="PF01171">
    <property type="entry name" value="ATP_bind_3"/>
    <property type="match status" value="1"/>
</dbReference>
<dbReference type="GO" id="GO:0005737">
    <property type="term" value="C:cytoplasm"/>
    <property type="evidence" value="ECO:0007669"/>
    <property type="project" value="UniProtKB-SubCell"/>
</dbReference>
<gene>
    <name evidence="8 10" type="primary">tilS</name>
    <name evidence="10" type="ORF">D1831_07760</name>
</gene>
<evidence type="ECO:0000256" key="1">
    <source>
        <dbReference type="ARBA" id="ARBA00004496"/>
    </source>
</evidence>
<dbReference type="SUPFAM" id="SSF56037">
    <property type="entry name" value="PheT/TilS domain"/>
    <property type="match status" value="1"/>
</dbReference>
<evidence type="ECO:0000313" key="11">
    <source>
        <dbReference type="Proteomes" id="UP000283633"/>
    </source>
</evidence>
<comment type="function">
    <text evidence="8">Ligates lysine onto the cytidine present at position 34 of the AUA codon-specific tRNA(Ile) that contains the anticodon CAU, in an ATP-dependent manner. Cytidine is converted to lysidine, thus changing the amino acid specificity of the tRNA from methionine to isoleucine.</text>
</comment>
<dbReference type="PANTHER" id="PTHR43033:SF1">
    <property type="entry name" value="TRNA(ILE)-LYSIDINE SYNTHASE-RELATED"/>
    <property type="match status" value="1"/>
</dbReference>
<comment type="catalytic activity">
    <reaction evidence="7 8">
        <text>cytidine(34) in tRNA(Ile2) + L-lysine + ATP = lysidine(34) in tRNA(Ile2) + AMP + diphosphate + H(+)</text>
        <dbReference type="Rhea" id="RHEA:43744"/>
        <dbReference type="Rhea" id="RHEA-COMP:10625"/>
        <dbReference type="Rhea" id="RHEA-COMP:10670"/>
        <dbReference type="ChEBI" id="CHEBI:15378"/>
        <dbReference type="ChEBI" id="CHEBI:30616"/>
        <dbReference type="ChEBI" id="CHEBI:32551"/>
        <dbReference type="ChEBI" id="CHEBI:33019"/>
        <dbReference type="ChEBI" id="CHEBI:82748"/>
        <dbReference type="ChEBI" id="CHEBI:83665"/>
        <dbReference type="ChEBI" id="CHEBI:456215"/>
        <dbReference type="EC" id="6.3.4.19"/>
    </reaction>
</comment>
<dbReference type="InterPro" id="IPR012796">
    <property type="entry name" value="Lysidine-tRNA-synth_C"/>
</dbReference>
<evidence type="ECO:0000256" key="7">
    <source>
        <dbReference type="ARBA" id="ARBA00048539"/>
    </source>
</evidence>
<evidence type="ECO:0000256" key="4">
    <source>
        <dbReference type="ARBA" id="ARBA00022694"/>
    </source>
</evidence>
<dbReference type="GO" id="GO:0005524">
    <property type="term" value="F:ATP binding"/>
    <property type="evidence" value="ECO:0007669"/>
    <property type="project" value="UniProtKB-KW"/>
</dbReference>
<dbReference type="InterPro" id="IPR011063">
    <property type="entry name" value="TilS/TtcA_N"/>
</dbReference>
<comment type="subcellular location">
    <subcellularLocation>
        <location evidence="1 8">Cytoplasm</location>
    </subcellularLocation>
</comment>
<name>A0A3R8J735_9LACO</name>
<dbReference type="CDD" id="cd01992">
    <property type="entry name" value="TilS_N"/>
    <property type="match status" value="1"/>
</dbReference>
<keyword evidence="2 8" id="KW-0963">Cytoplasm</keyword>
<dbReference type="EC" id="6.3.4.19" evidence="8"/>
<comment type="caution">
    <text evidence="10">The sequence shown here is derived from an EMBL/GenBank/DDBJ whole genome shotgun (WGS) entry which is preliminary data.</text>
</comment>
<evidence type="ECO:0000256" key="6">
    <source>
        <dbReference type="ARBA" id="ARBA00022840"/>
    </source>
</evidence>
<protein>
    <recommendedName>
        <fullName evidence="8">tRNA(Ile)-lysidine synthase</fullName>
        <ecNumber evidence="8">6.3.4.19</ecNumber>
    </recommendedName>
    <alternativeName>
        <fullName evidence="8">tRNA(Ile)-2-lysyl-cytidine synthase</fullName>
    </alternativeName>
    <alternativeName>
        <fullName evidence="8">tRNA(Ile)-lysidine synthetase</fullName>
    </alternativeName>
</protein>
<dbReference type="InterPro" id="IPR012094">
    <property type="entry name" value="tRNA_Ile_lys_synt"/>
</dbReference>
<dbReference type="AlphaFoldDB" id="A0A3R8J735"/>
<dbReference type="Proteomes" id="UP000283633">
    <property type="component" value="Unassembled WGS sequence"/>
</dbReference>
<proteinExistence type="inferred from homology"/>
<keyword evidence="3 8" id="KW-0436">Ligase</keyword>
<dbReference type="SMART" id="SM00977">
    <property type="entry name" value="TilS_C"/>
    <property type="match status" value="1"/>
</dbReference>
<keyword evidence="11" id="KW-1185">Reference proteome</keyword>
<dbReference type="GO" id="GO:0032267">
    <property type="term" value="F:tRNA(Ile)-lysidine synthase activity"/>
    <property type="evidence" value="ECO:0007669"/>
    <property type="project" value="UniProtKB-EC"/>
</dbReference>
<evidence type="ECO:0000256" key="8">
    <source>
        <dbReference type="HAMAP-Rule" id="MF_01161"/>
    </source>
</evidence>
<evidence type="ECO:0000256" key="2">
    <source>
        <dbReference type="ARBA" id="ARBA00022490"/>
    </source>
</evidence>
<dbReference type="NCBIfam" id="TIGR02433">
    <property type="entry name" value="lysidine_TilS_C"/>
    <property type="match status" value="1"/>
</dbReference>
<dbReference type="HAMAP" id="MF_01161">
    <property type="entry name" value="tRNA_Ile_lys_synt"/>
    <property type="match status" value="1"/>
</dbReference>
<dbReference type="NCBIfam" id="TIGR02432">
    <property type="entry name" value="lysidine_TilS_N"/>
    <property type="match status" value="1"/>
</dbReference>
<evidence type="ECO:0000313" key="10">
    <source>
        <dbReference type="EMBL" id="RRK10348.1"/>
    </source>
</evidence>
<organism evidence="10 11">
    <name type="scientific">Lactiplantibacillus garii</name>
    <dbReference type="NCBI Taxonomy" id="2306423"/>
    <lineage>
        <taxon>Bacteria</taxon>
        <taxon>Bacillati</taxon>
        <taxon>Bacillota</taxon>
        <taxon>Bacilli</taxon>
        <taxon>Lactobacillales</taxon>
        <taxon>Lactobacillaceae</taxon>
        <taxon>Lactiplantibacillus</taxon>
    </lineage>
</organism>
<keyword evidence="5" id="KW-0547">Nucleotide-binding</keyword>
<reference evidence="10 11" key="1">
    <citation type="submission" date="2018-08" db="EMBL/GenBank/DDBJ databases">
        <title>Genome Lactobacillus garii FI11369.</title>
        <authorList>
            <person name="Diaz M."/>
            <person name="Narbad A."/>
        </authorList>
    </citation>
    <scope>NUCLEOTIDE SEQUENCE [LARGE SCALE GENOMIC DNA]</scope>
    <source>
        <strain evidence="10 11">FI11369</strain>
    </source>
</reference>
<dbReference type="RefSeq" id="WP_125072361.1">
    <property type="nucleotide sequence ID" value="NZ_QWZQ01000022.1"/>
</dbReference>
<dbReference type="Gene3D" id="3.40.50.620">
    <property type="entry name" value="HUPs"/>
    <property type="match status" value="1"/>
</dbReference>
<keyword evidence="4 8" id="KW-0819">tRNA processing</keyword>
<dbReference type="Pfam" id="PF11734">
    <property type="entry name" value="TilS_C"/>
    <property type="match status" value="1"/>
</dbReference>
<comment type="caution">
    <text evidence="8">Lacks conserved residue(s) required for the propagation of feature annotation.</text>
</comment>
<dbReference type="InterPro" id="IPR012795">
    <property type="entry name" value="tRNA_Ile_lys_synt_N"/>
</dbReference>
<dbReference type="EMBL" id="QWZQ01000022">
    <property type="protein sequence ID" value="RRK10348.1"/>
    <property type="molecule type" value="Genomic_DNA"/>
</dbReference>
<feature type="domain" description="Lysidine-tRNA(Ile) synthetase C-terminal" evidence="9">
    <location>
        <begin position="374"/>
        <end position="446"/>
    </location>
</feature>
<sequence length="450" mass="51407">MTPVQQFNRQLAQSRLLYPTKTVVVAVSTGVDSMVLLTLLQRLPVRQRPRIIVAHVNHHLRRQSQREAAFLTRYCAEHHLTLQVTDWPVQSHPQTGVEAAGRAFRYHFFEQVMATTGAVAVLTAHHANDQAETYLMKLARGGDVAQLTGIAPQRPFAGGQLIRPLLTWSKQTIRAYAAAQEIQFYEDVTNQDVQFTRNRIRQRVVPELTTVNPEFLTHVAGYQQQLRQLLTAKSEMVAYLLPHVVTETETVNLAALQRVPAAWQLPLLRAWLHQRTHELFSEEKLRPVMHWLQNTNHPTGTLPVNGTVDLVKQVDIIDVRPHKKRVKKLMPGEKIMVDLNQWQKITATQTAGLFSHPTVAAGQPLRLVEQDWPLYWRPWRAGDQLTLRGGGHQSVRRVLIDQKLPAEQRSRVRVLVNAHEQVLWVVGHKFTYRDHDFGTQTVFLALKHGS</sequence>
<evidence type="ECO:0000259" key="9">
    <source>
        <dbReference type="SMART" id="SM00977"/>
    </source>
</evidence>
<dbReference type="GO" id="GO:0006400">
    <property type="term" value="P:tRNA modification"/>
    <property type="evidence" value="ECO:0007669"/>
    <property type="project" value="UniProtKB-UniRule"/>
</dbReference>
<keyword evidence="6" id="KW-0067">ATP-binding</keyword>
<dbReference type="InterPro" id="IPR014729">
    <property type="entry name" value="Rossmann-like_a/b/a_fold"/>
</dbReference>
<dbReference type="OrthoDB" id="9807403at2"/>
<accession>A0A3R8J735</accession>
<dbReference type="PANTHER" id="PTHR43033">
    <property type="entry name" value="TRNA(ILE)-LYSIDINE SYNTHASE-RELATED"/>
    <property type="match status" value="1"/>
</dbReference>
<evidence type="ECO:0000256" key="3">
    <source>
        <dbReference type="ARBA" id="ARBA00022598"/>
    </source>
</evidence>
<evidence type="ECO:0000256" key="5">
    <source>
        <dbReference type="ARBA" id="ARBA00022741"/>
    </source>
</evidence>